<gene>
    <name evidence="3" type="ORF">WT56_20600</name>
</gene>
<evidence type="ECO:0000259" key="2">
    <source>
        <dbReference type="Pfam" id="PF06877"/>
    </source>
</evidence>
<dbReference type="RefSeq" id="WP_060243780.1">
    <property type="nucleotide sequence ID" value="NZ_LPJR01000049.1"/>
</dbReference>
<dbReference type="InterPro" id="IPR009671">
    <property type="entry name" value="RraB_dom"/>
</dbReference>
<protein>
    <recommendedName>
        <fullName evidence="5">DUF695 domain-containing protein</fullName>
    </recommendedName>
</protein>
<feature type="domain" description="DUF695" evidence="1">
    <location>
        <begin position="3"/>
        <end position="135"/>
    </location>
</feature>
<feature type="domain" description="Regulator of ribonuclease activity B" evidence="2">
    <location>
        <begin position="147"/>
        <end position="241"/>
    </location>
</feature>
<dbReference type="InterPro" id="IPR036701">
    <property type="entry name" value="RraB-like_sf"/>
</dbReference>
<dbReference type="Gene3D" id="3.30.70.970">
    <property type="entry name" value="RraB-like"/>
    <property type="match status" value="1"/>
</dbReference>
<dbReference type="Pfam" id="PF06877">
    <property type="entry name" value="RraB"/>
    <property type="match status" value="1"/>
</dbReference>
<dbReference type="SUPFAM" id="SSF89946">
    <property type="entry name" value="Hypothetical protein VC0424"/>
    <property type="match status" value="1"/>
</dbReference>
<dbReference type="EMBL" id="LPJR01000049">
    <property type="protein sequence ID" value="KWF26021.1"/>
    <property type="molecule type" value="Genomic_DNA"/>
</dbReference>
<name>A0A132EFG6_9BURK</name>
<evidence type="ECO:0000259" key="1">
    <source>
        <dbReference type="Pfam" id="PF05117"/>
    </source>
</evidence>
<evidence type="ECO:0008006" key="5">
    <source>
        <dbReference type="Google" id="ProtNLM"/>
    </source>
</evidence>
<evidence type="ECO:0000313" key="3">
    <source>
        <dbReference type="EMBL" id="KWF26021.1"/>
    </source>
</evidence>
<comment type="caution">
    <text evidence="3">The sequence shown here is derived from an EMBL/GenBank/DDBJ whole genome shotgun (WGS) entry which is preliminary data.</text>
</comment>
<dbReference type="Proteomes" id="UP000062912">
    <property type="component" value="Unassembled WGS sequence"/>
</dbReference>
<sequence length="247" mass="27396">MTDTWGTFPARMGDHQAFVDFNHSFAEIAEGDPRTSLLSVRVAIAHPTPDGLPAGDELAELARVDELLDAAVLARGGVQVGRITVDGNRDVLFYVPFDEETAANIVDDAAERTTYTLEYAYQDDPDKAIYWQTLYPTEDDWQIMRDMRVLDALHRQGDVSDARRRVLHWASFPEPDDAHHFADWAESKGYLVDSVAPNEDGKTAVRFAHDGTMALADITGHTLAISREARSLGGEYEGWETSVEQAG</sequence>
<dbReference type="AlphaFoldDB" id="A0A132EFG6"/>
<dbReference type="InterPro" id="IPR016097">
    <property type="entry name" value="DUF695"/>
</dbReference>
<evidence type="ECO:0000313" key="4">
    <source>
        <dbReference type="Proteomes" id="UP000062912"/>
    </source>
</evidence>
<accession>A0A132EFG6</accession>
<dbReference type="Pfam" id="PF05117">
    <property type="entry name" value="DUF695"/>
    <property type="match status" value="1"/>
</dbReference>
<dbReference type="OrthoDB" id="7839302at2"/>
<proteinExistence type="predicted"/>
<organism evidence="3 4">
    <name type="scientific">Burkholderia pseudomultivorans</name>
    <dbReference type="NCBI Taxonomy" id="1207504"/>
    <lineage>
        <taxon>Bacteria</taxon>
        <taxon>Pseudomonadati</taxon>
        <taxon>Pseudomonadota</taxon>
        <taxon>Betaproteobacteria</taxon>
        <taxon>Burkholderiales</taxon>
        <taxon>Burkholderiaceae</taxon>
        <taxon>Burkholderia</taxon>
        <taxon>Burkholderia cepacia complex</taxon>
    </lineage>
</organism>
<reference evidence="3 4" key="1">
    <citation type="submission" date="2015-11" db="EMBL/GenBank/DDBJ databases">
        <title>Expanding the genomic diversity of Burkholderia species for the development of highly accurate diagnostics.</title>
        <authorList>
            <person name="Sahl J."/>
            <person name="Keim P."/>
            <person name="Wagner D."/>
        </authorList>
    </citation>
    <scope>NUCLEOTIDE SEQUENCE [LARGE SCALE GENOMIC DNA]</scope>
    <source>
        <strain evidence="3 4">MSMB368WGS</strain>
    </source>
</reference>